<evidence type="ECO:0000313" key="2">
    <source>
        <dbReference type="EMBL" id="SMC23808.1"/>
    </source>
</evidence>
<evidence type="ECO:0000256" key="1">
    <source>
        <dbReference type="SAM" id="Phobius"/>
    </source>
</evidence>
<dbReference type="OrthoDB" id="1905979at2"/>
<reference evidence="2 3" key="1">
    <citation type="submission" date="2017-04" db="EMBL/GenBank/DDBJ databases">
        <authorList>
            <person name="Afonso C.L."/>
            <person name="Miller P.J."/>
            <person name="Scott M.A."/>
            <person name="Spackman E."/>
            <person name="Goraichik I."/>
            <person name="Dimitrov K.M."/>
            <person name="Suarez D.L."/>
            <person name="Swayne D.E."/>
        </authorList>
    </citation>
    <scope>NUCLEOTIDE SEQUENCE [LARGE SCALE GENOMIC DNA]</scope>
    <source>
        <strain evidence="2 3">DSM 12555</strain>
    </source>
</reference>
<keyword evidence="1" id="KW-0812">Transmembrane</keyword>
<feature type="transmembrane region" description="Helical" evidence="1">
    <location>
        <begin position="195"/>
        <end position="211"/>
    </location>
</feature>
<feature type="transmembrane region" description="Helical" evidence="1">
    <location>
        <begin position="99"/>
        <end position="117"/>
    </location>
</feature>
<feature type="transmembrane region" description="Helical" evidence="1">
    <location>
        <begin position="66"/>
        <end position="87"/>
    </location>
</feature>
<dbReference type="STRING" id="1121291.SAMN02745134_01992"/>
<feature type="transmembrane region" description="Helical" evidence="1">
    <location>
        <begin position="6"/>
        <end position="24"/>
    </location>
</feature>
<accession>A0A1W1XJY4</accession>
<dbReference type="Proteomes" id="UP000192468">
    <property type="component" value="Unassembled WGS sequence"/>
</dbReference>
<feature type="transmembrane region" description="Helical" evidence="1">
    <location>
        <begin position="36"/>
        <end position="54"/>
    </location>
</feature>
<dbReference type="EMBL" id="FWXH01000006">
    <property type="protein sequence ID" value="SMC23808.1"/>
    <property type="molecule type" value="Genomic_DNA"/>
</dbReference>
<evidence type="ECO:0008006" key="4">
    <source>
        <dbReference type="Google" id="ProtNLM"/>
    </source>
</evidence>
<gene>
    <name evidence="2" type="ORF">SAMN02745134_01992</name>
</gene>
<name>A0A1W1XJY4_9CLOT</name>
<sequence>MLLYAYVTLLLLVIFFVFFGFKVVAKVPKKIRNLSIITLIFILIRYTILILMFLQDNSKYMYMLKVFYFLYFISIPMCGMISIYILLRSDKINFSNINLMSLILITLYLITILKIPADITLSSNYVLGYTIKLENNFFYIDILYLIFNVIFLIISVNIFNKNKSDKFGSSIAIFSSLSTIVTIMLPYVVDNVLPQYVIGELLWCITLVYCLKKIEKNN</sequence>
<dbReference type="RefSeq" id="WP_084115646.1">
    <property type="nucleotide sequence ID" value="NZ_FWXH01000006.1"/>
</dbReference>
<evidence type="ECO:0000313" key="3">
    <source>
        <dbReference type="Proteomes" id="UP000192468"/>
    </source>
</evidence>
<protein>
    <recommendedName>
        <fullName evidence="4">Histidine kinase N-terminal 7TM region domain-containing protein</fullName>
    </recommendedName>
</protein>
<dbReference type="AlphaFoldDB" id="A0A1W1XJY4"/>
<feature type="transmembrane region" description="Helical" evidence="1">
    <location>
        <begin position="171"/>
        <end position="189"/>
    </location>
</feature>
<keyword evidence="3" id="KW-1185">Reference proteome</keyword>
<keyword evidence="1" id="KW-0472">Membrane</keyword>
<organism evidence="2 3">
    <name type="scientific">Clostridium acidisoli DSM 12555</name>
    <dbReference type="NCBI Taxonomy" id="1121291"/>
    <lineage>
        <taxon>Bacteria</taxon>
        <taxon>Bacillati</taxon>
        <taxon>Bacillota</taxon>
        <taxon>Clostridia</taxon>
        <taxon>Eubacteriales</taxon>
        <taxon>Clostridiaceae</taxon>
        <taxon>Clostridium</taxon>
    </lineage>
</organism>
<keyword evidence="1" id="KW-1133">Transmembrane helix</keyword>
<proteinExistence type="predicted"/>
<feature type="transmembrane region" description="Helical" evidence="1">
    <location>
        <begin position="137"/>
        <end position="159"/>
    </location>
</feature>